<accession>A0ABS6E5D3</accession>
<name>A0ABS6E5D3_9FIRM</name>
<dbReference type="EMBL" id="JAHLPM010000006">
    <property type="protein sequence ID" value="MBU5438120.1"/>
    <property type="molecule type" value="Genomic_DNA"/>
</dbReference>
<evidence type="ECO:0000259" key="1">
    <source>
        <dbReference type="Pfam" id="PF01979"/>
    </source>
</evidence>
<dbReference type="PANTHER" id="PTHR43135">
    <property type="entry name" value="ALPHA-D-RIBOSE 1-METHYLPHOSPHONATE 5-TRIPHOSPHATE DIPHOSPHATASE"/>
    <property type="match status" value="1"/>
</dbReference>
<dbReference type="InterPro" id="IPR006680">
    <property type="entry name" value="Amidohydro-rel"/>
</dbReference>
<protein>
    <submittedName>
        <fullName evidence="2">Amidohydrolase family protein</fullName>
    </submittedName>
</protein>
<proteinExistence type="predicted"/>
<evidence type="ECO:0000313" key="3">
    <source>
        <dbReference type="Proteomes" id="UP000749471"/>
    </source>
</evidence>
<dbReference type="CDD" id="cd01299">
    <property type="entry name" value="Met_dep_hydrolase_A"/>
    <property type="match status" value="1"/>
</dbReference>
<reference evidence="2 3" key="1">
    <citation type="submission" date="2021-06" db="EMBL/GenBank/DDBJ databases">
        <authorList>
            <person name="Sun Q."/>
            <person name="Li D."/>
        </authorList>
    </citation>
    <scope>NUCLEOTIDE SEQUENCE [LARGE SCALE GENOMIC DNA]</scope>
    <source>
        <strain evidence="2 3">MSJ-40</strain>
    </source>
</reference>
<sequence length="396" mass="42391">MSNKTLYTGFTLINGTGENPVENAYFLVEGNKLLTVGSGDKLPSAENIEIVNLAGKTVIPGLINCHVHITMEPVGDPFSLMLKESQAKTALRGTANLKKHLKSGTTYFRDLGGPDGVDLALRDAVKEGFIEGPEFLVSCKVLTMTGGHGWPMGREADGPEELRKAAREQLKSGADVIKIMATGGVMTPGVEPGSPQLSKEEMEAAIIEAHKAGKKTATHAQGTTGIKNAVLAGIDSVEHGIFLDDEVIELMVERNVYLVPTLVAPYFIVKNGVEAGIPKHAVEKARMVMGSHMESFRKAHKAGVKIAMGTDAGTPFNFHDAAPFELKLMVEGGMTPMETIVSSTKTAAELLGVNNNYGTLEEGKFADFLVLDENPLNNLDTLFNINSVYKAGKLVK</sequence>
<dbReference type="Proteomes" id="UP000749471">
    <property type="component" value="Unassembled WGS sequence"/>
</dbReference>
<feature type="domain" description="Amidohydrolase-related" evidence="1">
    <location>
        <begin position="57"/>
        <end position="395"/>
    </location>
</feature>
<dbReference type="InterPro" id="IPR057744">
    <property type="entry name" value="OTAase-like"/>
</dbReference>
<organism evidence="2 3">
    <name type="scientific">Tissierella simiarum</name>
    <dbReference type="NCBI Taxonomy" id="2841534"/>
    <lineage>
        <taxon>Bacteria</taxon>
        <taxon>Bacillati</taxon>
        <taxon>Bacillota</taxon>
        <taxon>Tissierellia</taxon>
        <taxon>Tissierellales</taxon>
        <taxon>Tissierellaceae</taxon>
        <taxon>Tissierella</taxon>
    </lineage>
</organism>
<dbReference type="InterPro" id="IPR051781">
    <property type="entry name" value="Metallo-dep_Hydrolase"/>
</dbReference>
<dbReference type="PANTHER" id="PTHR43135:SF3">
    <property type="entry name" value="ALPHA-D-RIBOSE 1-METHYLPHOSPHONATE 5-TRIPHOSPHATE DIPHOSPHATASE"/>
    <property type="match status" value="1"/>
</dbReference>
<dbReference type="RefSeq" id="WP_216518947.1">
    <property type="nucleotide sequence ID" value="NZ_JAHLPM010000006.1"/>
</dbReference>
<evidence type="ECO:0000313" key="2">
    <source>
        <dbReference type="EMBL" id="MBU5438120.1"/>
    </source>
</evidence>
<comment type="caution">
    <text evidence="2">The sequence shown here is derived from an EMBL/GenBank/DDBJ whole genome shotgun (WGS) entry which is preliminary data.</text>
</comment>
<keyword evidence="3" id="KW-1185">Reference proteome</keyword>
<gene>
    <name evidence="2" type="ORF">KQI42_08880</name>
</gene>
<dbReference type="Pfam" id="PF01979">
    <property type="entry name" value="Amidohydro_1"/>
    <property type="match status" value="1"/>
</dbReference>